<evidence type="ECO:0000256" key="9">
    <source>
        <dbReference type="ARBA" id="ARBA00022989"/>
    </source>
</evidence>
<keyword evidence="6 13" id="KW-0812">Transmembrane</keyword>
<keyword evidence="8" id="KW-0029">Amino-acid transport</keyword>
<reference evidence="15" key="1">
    <citation type="submission" date="2014-05" db="EMBL/GenBank/DDBJ databases">
        <title>Cloning and expression analysis of proline transporter gene in Ammopiptanthus mongolicus.</title>
        <authorList>
            <person name="Yue G."/>
            <person name="Jin M."/>
            <person name="Su Y."/>
            <person name="Li J."/>
            <person name="Yang S."/>
            <person name="Guo M."/>
        </authorList>
    </citation>
    <scope>NUCLEOTIDE SEQUENCE</scope>
    <source>
        <tissue evidence="15">Leaves</tissue>
    </source>
</reference>
<evidence type="ECO:0000256" key="8">
    <source>
        <dbReference type="ARBA" id="ARBA00022970"/>
    </source>
</evidence>
<proteinExistence type="evidence at transcript level"/>
<feature type="transmembrane region" description="Helical" evidence="13">
    <location>
        <begin position="259"/>
        <end position="282"/>
    </location>
</feature>
<evidence type="ECO:0000259" key="14">
    <source>
        <dbReference type="Pfam" id="PF01490"/>
    </source>
</evidence>
<dbReference type="GO" id="GO:0015293">
    <property type="term" value="F:symporter activity"/>
    <property type="evidence" value="ECO:0007669"/>
    <property type="project" value="UniProtKB-KW"/>
</dbReference>
<evidence type="ECO:0000256" key="4">
    <source>
        <dbReference type="ARBA" id="ARBA00022448"/>
    </source>
</evidence>
<keyword evidence="7" id="KW-0769">Symport</keyword>
<accession>A0A0G2SK86</accession>
<evidence type="ECO:0000313" key="15">
    <source>
        <dbReference type="EMBL" id="AJS13726.1"/>
    </source>
</evidence>
<feature type="transmembrane region" description="Helical" evidence="13">
    <location>
        <begin position="373"/>
        <end position="393"/>
    </location>
</feature>
<comment type="function">
    <text evidence="12">Carrier protein involved in proton-driven auxin influx. Mediates the formation of auxin gradient from developing leaves (site of auxin biosynthesis) to tips by contributing to the loading of auxin in vascular tissues and facilitating acropetal (base to tip) auxin transport within inner tissues of the root apex, and basipetal (tip to base) auxin transport within outer tissues of the root apex. May be involved in lateral roots and nodules formation.</text>
</comment>
<feature type="transmembrane region" description="Helical" evidence="13">
    <location>
        <begin position="121"/>
        <end position="142"/>
    </location>
</feature>
<feature type="transmembrane region" description="Helical" evidence="13">
    <location>
        <begin position="154"/>
        <end position="175"/>
    </location>
</feature>
<comment type="similarity">
    <text evidence="3">Belongs to the amino acid/polyamine transporter 2 family. Amino acid/auxin permease (AAAP) (TC 2.A.18.1) subfamily.</text>
</comment>
<dbReference type="AlphaFoldDB" id="A0A0G2SK86"/>
<dbReference type="GO" id="GO:0009734">
    <property type="term" value="P:auxin-activated signaling pathway"/>
    <property type="evidence" value="ECO:0007669"/>
    <property type="project" value="UniProtKB-KW"/>
</dbReference>
<evidence type="ECO:0000256" key="2">
    <source>
        <dbReference type="ARBA" id="ARBA00004236"/>
    </source>
</evidence>
<dbReference type="EMBL" id="KJ873133">
    <property type="protein sequence ID" value="AJS13726.1"/>
    <property type="molecule type" value="mRNA"/>
</dbReference>
<feature type="domain" description="Amino acid transporter transmembrane" evidence="14">
    <location>
        <begin position="34"/>
        <end position="425"/>
    </location>
</feature>
<evidence type="ECO:0000256" key="11">
    <source>
        <dbReference type="ARBA" id="ARBA00023294"/>
    </source>
</evidence>
<keyword evidence="4" id="KW-0813">Transport</keyword>
<keyword evidence="10 13" id="KW-0472">Membrane</keyword>
<dbReference type="Pfam" id="PF01490">
    <property type="entry name" value="Aa_trans"/>
    <property type="match status" value="1"/>
</dbReference>
<dbReference type="GO" id="GO:0012505">
    <property type="term" value="C:endomembrane system"/>
    <property type="evidence" value="ECO:0007669"/>
    <property type="project" value="UniProtKB-SubCell"/>
</dbReference>
<organism evidence="15">
    <name type="scientific">Ammopiptanthus mongolicus</name>
    <name type="common">Piptanthus mongolicus</name>
    <dbReference type="NCBI Taxonomy" id="126911"/>
    <lineage>
        <taxon>Eukaryota</taxon>
        <taxon>Viridiplantae</taxon>
        <taxon>Streptophyta</taxon>
        <taxon>Embryophyta</taxon>
        <taxon>Tracheophyta</taxon>
        <taxon>Spermatophyta</taxon>
        <taxon>Magnoliopsida</taxon>
        <taxon>eudicotyledons</taxon>
        <taxon>Gunneridae</taxon>
        <taxon>Pentapetalae</taxon>
        <taxon>rosids</taxon>
        <taxon>fabids</taxon>
        <taxon>Fabales</taxon>
        <taxon>Fabaceae</taxon>
        <taxon>Papilionoideae</taxon>
        <taxon>50 kb inversion clade</taxon>
        <taxon>genistoids sensu lato</taxon>
        <taxon>core genistoids</taxon>
        <taxon>Sophoreae</taxon>
        <taxon>Ammopiptanthus</taxon>
    </lineage>
</organism>
<dbReference type="PANTHER" id="PTHR48017">
    <property type="entry name" value="OS05G0424000 PROTEIN-RELATED"/>
    <property type="match status" value="1"/>
</dbReference>
<evidence type="ECO:0000256" key="13">
    <source>
        <dbReference type="SAM" id="Phobius"/>
    </source>
</evidence>
<feature type="transmembrane region" description="Helical" evidence="13">
    <location>
        <begin position="347"/>
        <end position="367"/>
    </location>
</feature>
<evidence type="ECO:0000256" key="6">
    <source>
        <dbReference type="ARBA" id="ARBA00022692"/>
    </source>
</evidence>
<feature type="transmembrane region" description="Helical" evidence="13">
    <location>
        <begin position="36"/>
        <end position="56"/>
    </location>
</feature>
<dbReference type="GO" id="GO:0006865">
    <property type="term" value="P:amino acid transport"/>
    <property type="evidence" value="ECO:0007669"/>
    <property type="project" value="UniProtKB-KW"/>
</dbReference>
<evidence type="ECO:0000256" key="7">
    <source>
        <dbReference type="ARBA" id="ARBA00022847"/>
    </source>
</evidence>
<feature type="transmembrane region" description="Helical" evidence="13">
    <location>
        <begin position="302"/>
        <end position="327"/>
    </location>
</feature>
<evidence type="ECO:0000256" key="12">
    <source>
        <dbReference type="ARBA" id="ARBA00045588"/>
    </source>
</evidence>
<keyword evidence="11" id="KW-0927">Auxin signaling pathway</keyword>
<sequence length="442" mass="48073">MGKGDAGNDSTKVYANEGAMDVEVPNTAHQISSDSWFQVAFILTTGVNSAYVLGYAGSIMVPLGWVGGVVGLVLATALSLYANSLIAKLHEYGGTRHIRYRDLAGFIYGRKAYSLTWVLQYINLFMINTGYIILAGSALKAFYVLFRDDDQMKLPYFIAIAGVACGMFAICIPHLSALGVWLGVSTVLTVTYVVITVVLSIKDGIKSPARDYSIPGEGGSKVFTTIGASASLVFAFNTGMVPEIQATIRQPVVKNMMKALYFQFTIGLVPFFLIIFVGYWAYGSSTGAYLLNNVTGPVWVKGLGNIAAFLQAVIALHIFASPMYEYLDTKYGIKGSALNIKNLSFRILVRGGYLTFNTFVAALLPFLGDFMSLTGAISTFPLTFILANHMYLVAKKNKLTSSQKLWHWFNIGFFSIASLAATVAAIRLIIVDSKTYHVFADV</sequence>
<feature type="transmembrane region" description="Helical" evidence="13">
    <location>
        <begin position="63"/>
        <end position="82"/>
    </location>
</feature>
<evidence type="ECO:0000256" key="5">
    <source>
        <dbReference type="ARBA" id="ARBA00022475"/>
    </source>
</evidence>
<comment type="subcellular location">
    <subcellularLocation>
        <location evidence="2">Cell membrane</location>
    </subcellularLocation>
    <subcellularLocation>
        <location evidence="1">Endomembrane system</location>
        <topology evidence="1">Multi-pass membrane protein</topology>
    </subcellularLocation>
</comment>
<feature type="transmembrane region" description="Helical" evidence="13">
    <location>
        <begin position="405"/>
        <end position="430"/>
    </location>
</feature>
<evidence type="ECO:0000256" key="1">
    <source>
        <dbReference type="ARBA" id="ARBA00004127"/>
    </source>
</evidence>
<name>A0A0G2SK86_AMMMO</name>
<evidence type="ECO:0000256" key="3">
    <source>
        <dbReference type="ARBA" id="ARBA00005590"/>
    </source>
</evidence>
<dbReference type="GO" id="GO:0005886">
    <property type="term" value="C:plasma membrane"/>
    <property type="evidence" value="ECO:0007669"/>
    <property type="project" value="UniProtKB-SubCell"/>
</dbReference>
<keyword evidence="9 13" id="KW-1133">Transmembrane helix</keyword>
<dbReference type="InterPro" id="IPR013057">
    <property type="entry name" value="AA_transpt_TM"/>
</dbReference>
<evidence type="ECO:0000256" key="10">
    <source>
        <dbReference type="ARBA" id="ARBA00023136"/>
    </source>
</evidence>
<feature type="transmembrane region" description="Helical" evidence="13">
    <location>
        <begin position="181"/>
        <end position="201"/>
    </location>
</feature>
<protein>
    <submittedName>
        <fullName evidence="15">Proline transporter</fullName>
    </submittedName>
</protein>
<keyword evidence="5" id="KW-1003">Cell membrane</keyword>